<evidence type="ECO:0000256" key="1">
    <source>
        <dbReference type="ARBA" id="ARBA00022670"/>
    </source>
</evidence>
<gene>
    <name evidence="11" type="ORF">OCTVUL_1B003891</name>
</gene>
<feature type="signal peptide" evidence="9">
    <location>
        <begin position="1"/>
        <end position="23"/>
    </location>
</feature>
<keyword evidence="1" id="KW-0645">Protease</keyword>
<dbReference type="PROSITE" id="PS50215">
    <property type="entry name" value="ADAM_MEPRO"/>
    <property type="match status" value="1"/>
</dbReference>
<dbReference type="GO" id="GO:0006508">
    <property type="term" value="P:proteolysis"/>
    <property type="evidence" value="ECO:0007669"/>
    <property type="project" value="UniProtKB-KW"/>
</dbReference>
<keyword evidence="3" id="KW-0378">Hydrolase</keyword>
<comment type="caution">
    <text evidence="8">Lacks conserved residue(s) required for the propagation of feature annotation.</text>
</comment>
<evidence type="ECO:0000256" key="2">
    <source>
        <dbReference type="ARBA" id="ARBA00022723"/>
    </source>
</evidence>
<evidence type="ECO:0000256" key="6">
    <source>
        <dbReference type="ARBA" id="ARBA00023157"/>
    </source>
</evidence>
<sequence length="674" mass="75709">MASIRKQFLLVFLTVLFPGNTQSSTSDHIEFVDVQQISSELDTSDNGMTSELPSQLAVQFQAHGHNVQLKLMRKQDITLDIPFCIFENNETVCNMDTNIEKAYDIYQDPEKMAAVTVELIAQNKTQTPVLKLNGEFIIGDELFEIESDNTEWLESPNKNFHYVKRRSILRAVNNGKVLKSNIPEDLKDRYGVELLVIVGHSIYEKFLQQSNNNFTESVKRIRYYFSHIVNSIDFRYANIGLRDFEVYVRLSGYLLIKNASSTPFITNSLKRVNNSYKLNGTTALDGLKQFLESQKDYPSYDHAMMFTDYDAFHPRKRILGTTYASGICTTKHVSLVVDHGAYTSGGTAAHELAHNLGVVDHDGEGKAKNCPPERHHIMSPSIGILSNTTKGYGFKFSDCSVEQLRVSLKDLDESGMNCLNNEAFINNSTDFSGSMETLPGEVHNVHDQCRQIYGPDSFMCPPAYPSQICYKMMCYVPATSKCVTESGLRAAIGTPCGYQKGCYFGNCLVNISQQLVADDCPYPDLPYLVNCKLASPLLCNNTEFYKRCCTSCNKDFTKEDLCKDVPVRILSKFNCSQFLLHHGLIQCTKKLKPVCCRSCEELQNDPEREPAPTGSCKDDEYVEINNLRCSKFVVMYGKKACARDDIREACCASCRRADLLTGGTNSKTAKGVVE</sequence>
<proteinExistence type="predicted"/>
<dbReference type="Pfam" id="PF17771">
    <property type="entry name" value="ADAMTS_CR_2"/>
    <property type="match status" value="1"/>
</dbReference>
<dbReference type="InterPro" id="IPR024079">
    <property type="entry name" value="MetalloPept_cat_dom_sf"/>
</dbReference>
<evidence type="ECO:0000313" key="11">
    <source>
        <dbReference type="EMBL" id="CAI9728574.1"/>
    </source>
</evidence>
<dbReference type="Proteomes" id="UP001162480">
    <property type="component" value="Chromosome 10"/>
</dbReference>
<keyword evidence="2" id="KW-0479">Metal-binding</keyword>
<feature type="domain" description="Peptidase M12B" evidence="10">
    <location>
        <begin position="190"/>
        <end position="410"/>
    </location>
</feature>
<reference evidence="11" key="1">
    <citation type="submission" date="2023-08" db="EMBL/GenBank/DDBJ databases">
        <authorList>
            <person name="Alioto T."/>
            <person name="Alioto T."/>
            <person name="Gomez Garrido J."/>
        </authorList>
    </citation>
    <scope>NUCLEOTIDE SEQUENCE</scope>
</reference>
<feature type="active site" evidence="8">
    <location>
        <position position="351"/>
    </location>
</feature>
<protein>
    <submittedName>
        <fullName evidence="11">Disintegrin and metalloproteinase with thrombospondin motifs adt-2-like isoform X2</fullName>
    </submittedName>
</protein>
<dbReference type="AlphaFoldDB" id="A0AA36B6P7"/>
<dbReference type="Gene3D" id="3.40.1620.60">
    <property type="match status" value="1"/>
</dbReference>
<feature type="chain" id="PRO_5041464441" evidence="9">
    <location>
        <begin position="24"/>
        <end position="674"/>
    </location>
</feature>
<keyword evidence="6" id="KW-1015">Disulfide bond</keyword>
<evidence type="ECO:0000256" key="8">
    <source>
        <dbReference type="PROSITE-ProRule" id="PRU00276"/>
    </source>
</evidence>
<dbReference type="Gene3D" id="3.40.390.10">
    <property type="entry name" value="Collagenase (Catalytic Domain)"/>
    <property type="match status" value="1"/>
</dbReference>
<dbReference type="EMBL" id="OX597823">
    <property type="protein sequence ID" value="CAI9728574.1"/>
    <property type="molecule type" value="Genomic_DNA"/>
</dbReference>
<dbReference type="InterPro" id="IPR041645">
    <property type="entry name" value="ADAMTS_CR_2"/>
</dbReference>
<dbReference type="GO" id="GO:0004222">
    <property type="term" value="F:metalloendopeptidase activity"/>
    <property type="evidence" value="ECO:0007669"/>
    <property type="project" value="InterPro"/>
</dbReference>
<keyword evidence="9" id="KW-0732">Signal</keyword>
<accession>A0AA36B6P7</accession>
<keyword evidence="12" id="KW-1185">Reference proteome</keyword>
<dbReference type="Pfam" id="PF13688">
    <property type="entry name" value="Reprolysin_5"/>
    <property type="match status" value="1"/>
</dbReference>
<name>A0AA36B6P7_OCTVU</name>
<evidence type="ECO:0000256" key="7">
    <source>
        <dbReference type="ARBA" id="ARBA00023180"/>
    </source>
</evidence>
<dbReference type="GO" id="GO:0046872">
    <property type="term" value="F:metal ion binding"/>
    <property type="evidence" value="ECO:0007669"/>
    <property type="project" value="UniProtKB-KW"/>
</dbReference>
<dbReference type="SUPFAM" id="SSF55486">
    <property type="entry name" value="Metalloproteases ('zincins'), catalytic domain"/>
    <property type="match status" value="1"/>
</dbReference>
<evidence type="ECO:0000256" key="4">
    <source>
        <dbReference type="ARBA" id="ARBA00022833"/>
    </source>
</evidence>
<evidence type="ECO:0000259" key="10">
    <source>
        <dbReference type="PROSITE" id="PS50215"/>
    </source>
</evidence>
<evidence type="ECO:0000256" key="3">
    <source>
        <dbReference type="ARBA" id="ARBA00022801"/>
    </source>
</evidence>
<organism evidence="11 12">
    <name type="scientific">Octopus vulgaris</name>
    <name type="common">Common octopus</name>
    <dbReference type="NCBI Taxonomy" id="6645"/>
    <lineage>
        <taxon>Eukaryota</taxon>
        <taxon>Metazoa</taxon>
        <taxon>Spiralia</taxon>
        <taxon>Lophotrochozoa</taxon>
        <taxon>Mollusca</taxon>
        <taxon>Cephalopoda</taxon>
        <taxon>Coleoidea</taxon>
        <taxon>Octopodiformes</taxon>
        <taxon>Octopoda</taxon>
        <taxon>Incirrata</taxon>
        <taxon>Octopodidae</taxon>
        <taxon>Octopus</taxon>
    </lineage>
</organism>
<evidence type="ECO:0000256" key="9">
    <source>
        <dbReference type="SAM" id="SignalP"/>
    </source>
</evidence>
<evidence type="ECO:0000256" key="5">
    <source>
        <dbReference type="ARBA" id="ARBA00023049"/>
    </source>
</evidence>
<keyword evidence="5" id="KW-0482">Metalloprotease</keyword>
<evidence type="ECO:0000313" key="12">
    <source>
        <dbReference type="Proteomes" id="UP001162480"/>
    </source>
</evidence>
<keyword evidence="7" id="KW-0325">Glycoprotein</keyword>
<dbReference type="InterPro" id="IPR001590">
    <property type="entry name" value="Peptidase_M12B"/>
</dbReference>
<keyword evidence="4" id="KW-0862">Zinc</keyword>